<feature type="non-terminal residue" evidence="2">
    <location>
        <position position="522"/>
    </location>
</feature>
<proteinExistence type="predicted"/>
<dbReference type="InterPro" id="IPR027417">
    <property type="entry name" value="P-loop_NTPase"/>
</dbReference>
<protein>
    <recommendedName>
        <fullName evidence="1">DOD-type homing endonuclease domain-containing protein</fullName>
    </recommendedName>
</protein>
<dbReference type="InterPro" id="IPR004042">
    <property type="entry name" value="Intein_endonuc_central"/>
</dbReference>
<dbReference type="PRINTS" id="PR00379">
    <property type="entry name" value="INTEIN"/>
</dbReference>
<dbReference type="PROSITE" id="PS50819">
    <property type="entry name" value="INTEIN_ENDONUCLEASE"/>
    <property type="match status" value="1"/>
</dbReference>
<evidence type="ECO:0000259" key="1">
    <source>
        <dbReference type="PROSITE" id="PS50819"/>
    </source>
</evidence>
<dbReference type="Gene3D" id="3.10.28.10">
    <property type="entry name" value="Homing endonucleases"/>
    <property type="match status" value="1"/>
</dbReference>
<accession>A0A0F9BL31</accession>
<dbReference type="Gene3D" id="3.40.50.300">
    <property type="entry name" value="P-loop containing nucleotide triphosphate hydrolases"/>
    <property type="match status" value="1"/>
</dbReference>
<reference evidence="2" key="1">
    <citation type="journal article" date="2015" name="Nature">
        <title>Complex archaea that bridge the gap between prokaryotes and eukaryotes.</title>
        <authorList>
            <person name="Spang A."/>
            <person name="Saw J.H."/>
            <person name="Jorgensen S.L."/>
            <person name="Zaremba-Niedzwiedzka K."/>
            <person name="Martijn J."/>
            <person name="Lind A.E."/>
            <person name="van Eijk R."/>
            <person name="Schleper C."/>
            <person name="Guy L."/>
            <person name="Ettema T.J."/>
        </authorList>
    </citation>
    <scope>NUCLEOTIDE SEQUENCE</scope>
</reference>
<sequence length="522" mass="60038">IRSATESVQIQFLKGLFDTDGGFEKSGLVSLCSVSEKLIKEVQMMLLNFGIISRKRQKPTKSEFGKAFILTISGEDVKLFYELIGFNLWCKQKLLEDHVKINKFNTNKNIIPFIKDTIVRELSNKCGNQRSFGKLFSDTRYRFNNRKNLSYDVLDKIVNTIEFYNVDSDIYNKLLCIRNRNYYFDVVESIEEWSGDCYDFEMDMESDIQPNYFCNGFINHNTFLLGVNATLHALLYPGYRVGLIGPSFRQSKMIFSEIEKLYQRSSILRESCEKRPVRGSDTCYLRFRGTDQSNGSFIEALPIGVDGAKIRGSRFYLIQIDELAQVPTDIIDLVIRPMAAVSLEPMQKVRERERQEHLIAQGLARKEDFIGDSANKMVMTSSGYFKFNHMWHRMKSYWRAMKEEGKNTKYAVHQIPYQLLPESFLDEENIKEARRTMSRIEFTMEYEATMVSDSDGFFKASMIEACTTGSTFSIRLSGEANKEYVLGVDPNQGGTASCGVLIIEVGAPHKIVYVKELKKKTT</sequence>
<gene>
    <name evidence="2" type="ORF">LCGC14_2434030</name>
</gene>
<feature type="non-terminal residue" evidence="2">
    <location>
        <position position="1"/>
    </location>
</feature>
<dbReference type="InterPro" id="IPR006142">
    <property type="entry name" value="INTEIN"/>
</dbReference>
<dbReference type="SUPFAM" id="SSF55608">
    <property type="entry name" value="Homing endonucleases"/>
    <property type="match status" value="1"/>
</dbReference>
<name>A0A0F9BL31_9ZZZZ</name>
<dbReference type="InterPro" id="IPR027434">
    <property type="entry name" value="Homing_endonucl"/>
</dbReference>
<dbReference type="AlphaFoldDB" id="A0A0F9BL31"/>
<organism evidence="2">
    <name type="scientific">marine sediment metagenome</name>
    <dbReference type="NCBI Taxonomy" id="412755"/>
    <lineage>
        <taxon>unclassified sequences</taxon>
        <taxon>metagenomes</taxon>
        <taxon>ecological metagenomes</taxon>
    </lineage>
</organism>
<dbReference type="Pfam" id="PF14528">
    <property type="entry name" value="LAGLIDADG_3"/>
    <property type="match status" value="1"/>
</dbReference>
<dbReference type="EMBL" id="LAZR01037296">
    <property type="protein sequence ID" value="KKL22579.1"/>
    <property type="molecule type" value="Genomic_DNA"/>
</dbReference>
<feature type="domain" description="DOD-type homing endonuclease" evidence="1">
    <location>
        <begin position="1"/>
        <end position="51"/>
    </location>
</feature>
<dbReference type="GO" id="GO:0016539">
    <property type="term" value="P:intein-mediated protein splicing"/>
    <property type="evidence" value="ECO:0007669"/>
    <property type="project" value="InterPro"/>
</dbReference>
<dbReference type="InterPro" id="IPR004860">
    <property type="entry name" value="LAGLIDADG_dom"/>
</dbReference>
<comment type="caution">
    <text evidence="2">The sequence shown here is derived from an EMBL/GenBank/DDBJ whole genome shotgun (WGS) entry which is preliminary data.</text>
</comment>
<evidence type="ECO:0000313" key="2">
    <source>
        <dbReference type="EMBL" id="KKL22579.1"/>
    </source>
</evidence>
<dbReference type="GO" id="GO:0004519">
    <property type="term" value="F:endonuclease activity"/>
    <property type="evidence" value="ECO:0007669"/>
    <property type="project" value="InterPro"/>
</dbReference>